<dbReference type="Proteomes" id="UP001474120">
    <property type="component" value="Unassembled WGS sequence"/>
</dbReference>
<comment type="caution">
    <text evidence="1">The sequence shown here is derived from an EMBL/GenBank/DDBJ whole genome shotgun (WGS) entry which is preliminary data.</text>
</comment>
<name>A0ABU9KZZ8_9FLAO</name>
<gene>
    <name evidence="1" type="ORF">AABB81_03280</name>
</gene>
<accession>A0ABU9KZZ8</accession>
<protein>
    <submittedName>
        <fullName evidence="1">Uncharacterized protein</fullName>
    </submittedName>
</protein>
<evidence type="ECO:0000313" key="1">
    <source>
        <dbReference type="EMBL" id="MEL4454902.1"/>
    </source>
</evidence>
<proteinExistence type="predicted"/>
<reference evidence="1 2" key="1">
    <citation type="submission" date="2024-04" db="EMBL/GenBank/DDBJ databases">
        <title>whole genome sequencing of Lutimonas vermicola strain IMCC1616.</title>
        <authorList>
            <person name="Bae S.S."/>
        </authorList>
    </citation>
    <scope>NUCLEOTIDE SEQUENCE [LARGE SCALE GENOMIC DNA]</scope>
    <source>
        <strain evidence="1 2">IMCC1616</strain>
    </source>
</reference>
<dbReference type="EMBL" id="JBCDNA010000001">
    <property type="protein sequence ID" value="MEL4454902.1"/>
    <property type="molecule type" value="Genomic_DNA"/>
</dbReference>
<evidence type="ECO:0000313" key="2">
    <source>
        <dbReference type="Proteomes" id="UP001474120"/>
    </source>
</evidence>
<keyword evidence="2" id="KW-1185">Reference proteome</keyword>
<dbReference type="RefSeq" id="WP_342158616.1">
    <property type="nucleotide sequence ID" value="NZ_JBCDNA010000001.1"/>
</dbReference>
<organism evidence="1 2">
    <name type="scientific">Lutimonas vermicola</name>
    <dbReference type="NCBI Taxonomy" id="414288"/>
    <lineage>
        <taxon>Bacteria</taxon>
        <taxon>Pseudomonadati</taxon>
        <taxon>Bacteroidota</taxon>
        <taxon>Flavobacteriia</taxon>
        <taxon>Flavobacteriales</taxon>
        <taxon>Flavobacteriaceae</taxon>
        <taxon>Lutimonas</taxon>
    </lineage>
</organism>
<sequence length="44" mass="5424">MEPNIFQIDKQLVEYIEFYHYLYDLNCEKMNVGEEVKLKEIIKL</sequence>